<evidence type="ECO:0000256" key="1">
    <source>
        <dbReference type="ARBA" id="ARBA00004141"/>
    </source>
</evidence>
<keyword evidence="4" id="KW-1133">Transmembrane helix</keyword>
<dbReference type="FunFam" id="1.20.1740.10:FF:000046">
    <property type="entry name" value="Amino-acid permease, putative"/>
    <property type="match status" value="1"/>
</dbReference>
<dbReference type="PANTHER" id="PTHR45649">
    <property type="entry name" value="AMINO-ACID PERMEASE BAT1"/>
    <property type="match status" value="1"/>
</dbReference>
<dbReference type="Proteomes" id="UP000000599">
    <property type="component" value="Chromosome G"/>
</dbReference>
<sequence length="504" mass="55969">MGLSRSIAFENSNEIESDDKNNYKTNLSTNFSWWSLFGISFGLTNSWLGISSSLATGISSGGAVLIVYGLVIGFIFNLAVAITLCELVSCFPDSGGQYYWTLRLAPYRYKRFLSYSCGCVSYAGALFTNASITSGVATSIMAIYDLCHPTFVLKRWHIFVTYEILNLCVSIFNIWDKYLPLCTSSALYVSILAFAVTLVTCLSCSRGAYQSADFVFKDFVNTTGWKSPGIGFIVGLVNPLWSYVGIDSATHMVDELGISRSRILIPRAVLGTVVLGFVTALMYSVSMFFCIRDPEKVVEAVLPILEIFHQSTRSRPAAIILQCLCITTGFLCNVVANTWQARICWSFSRDRGLPGSKYWMVINKKSRLPINAHLVSNLWIGVIGCIFLGSSTAFNAIITACITLLLISYSIPTACLLANGRNRVKKGPFWLGKLGLICNIMTLMWTLFCLIFLSFPYVLPVTKASMNYISVVYVIIALYIFIYWVFRKRYIICGDGSFPDSILP</sequence>
<dbReference type="Pfam" id="PF13520">
    <property type="entry name" value="AA_permease_2"/>
    <property type="match status" value="1"/>
</dbReference>
<dbReference type="OMA" id="MITCLAC"/>
<name>Q6BGQ2_DEBHA</name>
<dbReference type="InParanoid" id="Q6BGQ2"/>
<evidence type="ECO:0000313" key="6">
    <source>
        <dbReference type="EMBL" id="CAG91138.2"/>
    </source>
</evidence>
<dbReference type="InterPro" id="IPR002293">
    <property type="entry name" value="AA/rel_permease1"/>
</dbReference>
<dbReference type="GO" id="GO:0016020">
    <property type="term" value="C:membrane"/>
    <property type="evidence" value="ECO:0007669"/>
    <property type="project" value="UniProtKB-SubCell"/>
</dbReference>
<dbReference type="KEGG" id="dha:DEHA2G24794g"/>
<dbReference type="GeneID" id="2905585"/>
<dbReference type="VEuPathDB" id="FungiDB:DEHA2G24794g"/>
<dbReference type="AlphaFoldDB" id="Q6BGQ2"/>
<dbReference type="Gene3D" id="1.20.1740.10">
    <property type="entry name" value="Amino acid/polyamine transporter I"/>
    <property type="match status" value="1"/>
</dbReference>
<accession>Q6BGQ2</accession>
<evidence type="ECO:0000313" key="7">
    <source>
        <dbReference type="Proteomes" id="UP000000599"/>
    </source>
</evidence>
<organism evidence="6 7">
    <name type="scientific">Debaryomyces hansenii (strain ATCC 36239 / CBS 767 / BCRC 21394 / JCM 1990 / NBRC 0083 / IGC 2968)</name>
    <name type="common">Yeast</name>
    <name type="synonym">Torulaspora hansenii</name>
    <dbReference type="NCBI Taxonomy" id="284592"/>
    <lineage>
        <taxon>Eukaryota</taxon>
        <taxon>Fungi</taxon>
        <taxon>Dikarya</taxon>
        <taxon>Ascomycota</taxon>
        <taxon>Saccharomycotina</taxon>
        <taxon>Pichiomycetes</taxon>
        <taxon>Debaryomycetaceae</taxon>
        <taxon>Debaryomyces</taxon>
    </lineage>
</organism>
<reference evidence="6 7" key="1">
    <citation type="journal article" date="2004" name="Nature">
        <title>Genome evolution in yeasts.</title>
        <authorList>
            <consortium name="Genolevures"/>
            <person name="Dujon B."/>
            <person name="Sherman D."/>
            <person name="Fischer G."/>
            <person name="Durrens P."/>
            <person name="Casaregola S."/>
            <person name="Lafontaine I."/>
            <person name="de Montigny J."/>
            <person name="Marck C."/>
            <person name="Neuveglise C."/>
            <person name="Talla E."/>
            <person name="Goffard N."/>
            <person name="Frangeul L."/>
            <person name="Aigle M."/>
            <person name="Anthouard V."/>
            <person name="Babour A."/>
            <person name="Barbe V."/>
            <person name="Barnay S."/>
            <person name="Blanchin S."/>
            <person name="Beckerich J.M."/>
            <person name="Beyne E."/>
            <person name="Bleykasten C."/>
            <person name="Boisrame A."/>
            <person name="Boyer J."/>
            <person name="Cattolico L."/>
            <person name="Confanioleri F."/>
            <person name="de Daruvar A."/>
            <person name="Despons L."/>
            <person name="Fabre E."/>
            <person name="Fairhead C."/>
            <person name="Ferry-Dumazet H."/>
            <person name="Groppi A."/>
            <person name="Hantraye F."/>
            <person name="Hennequin C."/>
            <person name="Jauniaux N."/>
            <person name="Joyet P."/>
            <person name="Kachouri R."/>
            <person name="Kerrest A."/>
            <person name="Koszul R."/>
            <person name="Lemaire M."/>
            <person name="Lesur I."/>
            <person name="Ma L."/>
            <person name="Muller H."/>
            <person name="Nicaud J.M."/>
            <person name="Nikolski M."/>
            <person name="Oztas S."/>
            <person name="Ozier-Kalogeropoulos O."/>
            <person name="Pellenz S."/>
            <person name="Potier S."/>
            <person name="Richard G.F."/>
            <person name="Straub M.L."/>
            <person name="Suleau A."/>
            <person name="Swennene D."/>
            <person name="Tekaia F."/>
            <person name="Wesolowski-Louvel M."/>
            <person name="Westhof E."/>
            <person name="Wirth B."/>
            <person name="Zeniou-Meyer M."/>
            <person name="Zivanovic I."/>
            <person name="Bolotin-Fukuhara M."/>
            <person name="Thierry A."/>
            <person name="Bouchier C."/>
            <person name="Caudron B."/>
            <person name="Scarpelli C."/>
            <person name="Gaillardin C."/>
            <person name="Weissenbach J."/>
            <person name="Wincker P."/>
            <person name="Souciet J.L."/>
        </authorList>
    </citation>
    <scope>NUCLEOTIDE SEQUENCE [LARGE SCALE GENOMIC DNA]</scope>
    <source>
        <strain evidence="7">ATCC 36239 / CBS 767 / BCRC 21394 / JCM 1990 / NBRC 0083 / IGC 2968</strain>
    </source>
</reference>
<dbReference type="PIRSF" id="PIRSF006060">
    <property type="entry name" value="AA_transporter"/>
    <property type="match status" value="1"/>
</dbReference>
<keyword evidence="7" id="KW-1185">Reference proteome</keyword>
<keyword evidence="5" id="KW-0472">Membrane</keyword>
<comment type="subcellular location">
    <subcellularLocation>
        <location evidence="1">Membrane</location>
        <topology evidence="1">Multi-pass membrane protein</topology>
    </subcellularLocation>
</comment>
<gene>
    <name evidence="6" type="ordered locus">DEHA2G24794g</name>
</gene>
<evidence type="ECO:0000256" key="5">
    <source>
        <dbReference type="ARBA" id="ARBA00023136"/>
    </source>
</evidence>
<evidence type="ECO:0000256" key="3">
    <source>
        <dbReference type="ARBA" id="ARBA00022692"/>
    </source>
</evidence>
<keyword evidence="2" id="KW-0813">Transport</keyword>
<dbReference type="eggNOG" id="KOG1289">
    <property type="taxonomic scope" value="Eukaryota"/>
</dbReference>
<dbReference type="PANTHER" id="PTHR45649:SF16">
    <property type="entry name" value="7-KETO 8-AMINOPELARGONIC ACID TRANSPORTER"/>
    <property type="match status" value="1"/>
</dbReference>
<evidence type="ECO:0000256" key="2">
    <source>
        <dbReference type="ARBA" id="ARBA00022448"/>
    </source>
</evidence>
<dbReference type="RefSeq" id="XP_462619.2">
    <property type="nucleotide sequence ID" value="XM_462619.1"/>
</dbReference>
<proteinExistence type="predicted"/>
<keyword evidence="3" id="KW-0812">Transmembrane</keyword>
<evidence type="ECO:0000256" key="4">
    <source>
        <dbReference type="ARBA" id="ARBA00022989"/>
    </source>
</evidence>
<dbReference type="EMBL" id="CR382139">
    <property type="protein sequence ID" value="CAG91138.2"/>
    <property type="molecule type" value="Genomic_DNA"/>
</dbReference>
<dbReference type="GO" id="GO:0015101">
    <property type="term" value="F:organic cation transmembrane transporter activity"/>
    <property type="evidence" value="ECO:0007669"/>
    <property type="project" value="UniProtKB-ARBA"/>
</dbReference>
<dbReference type="OrthoDB" id="2417308at2759"/>
<dbReference type="HOGENOM" id="CLU_004495_2_4_1"/>
<protein>
    <submittedName>
        <fullName evidence="6">DEHA2G24794p</fullName>
    </submittedName>
</protein>